<keyword evidence="2" id="KW-0812">Transmembrane</keyword>
<evidence type="ECO:0000256" key="2">
    <source>
        <dbReference type="SAM" id="Phobius"/>
    </source>
</evidence>
<keyword evidence="2" id="KW-0472">Membrane</keyword>
<evidence type="ECO:0000313" key="3">
    <source>
        <dbReference type="EMBL" id="SEK57439.1"/>
    </source>
</evidence>
<feature type="transmembrane region" description="Helical" evidence="2">
    <location>
        <begin position="173"/>
        <end position="192"/>
    </location>
</feature>
<dbReference type="Pfam" id="PF24368">
    <property type="entry name" value="DUF7524"/>
    <property type="match status" value="1"/>
</dbReference>
<dbReference type="AlphaFoldDB" id="A0A1H7I4I8"/>
<evidence type="ECO:0000313" key="4">
    <source>
        <dbReference type="Proteomes" id="UP000183894"/>
    </source>
</evidence>
<dbReference type="EMBL" id="FOAD01000001">
    <property type="protein sequence ID" value="SEK57439.1"/>
    <property type="molecule type" value="Genomic_DNA"/>
</dbReference>
<dbReference type="InterPro" id="IPR055946">
    <property type="entry name" value="DUF7524"/>
</dbReference>
<gene>
    <name evidence="3" type="ORF">SAMN04488691_101784</name>
</gene>
<proteinExistence type="predicted"/>
<accession>A0A1H7I4I8</accession>
<dbReference type="Proteomes" id="UP000183894">
    <property type="component" value="Unassembled WGS sequence"/>
</dbReference>
<dbReference type="RefSeq" id="WP_074792191.1">
    <property type="nucleotide sequence ID" value="NZ_FOAD01000001.1"/>
</dbReference>
<reference evidence="3 4" key="1">
    <citation type="submission" date="2016-10" db="EMBL/GenBank/DDBJ databases">
        <authorList>
            <person name="de Groot N.N."/>
        </authorList>
    </citation>
    <scope>NUCLEOTIDE SEQUENCE [LARGE SCALE GENOMIC DNA]</scope>
    <source>
        <strain evidence="3 4">CDM_5</strain>
    </source>
</reference>
<feature type="region of interest" description="Disordered" evidence="1">
    <location>
        <begin position="1"/>
        <end position="22"/>
    </location>
</feature>
<organism evidence="3 4">
    <name type="scientific">Haloferax larsenii</name>
    <dbReference type="NCBI Taxonomy" id="302484"/>
    <lineage>
        <taxon>Archaea</taxon>
        <taxon>Methanobacteriati</taxon>
        <taxon>Methanobacteriota</taxon>
        <taxon>Stenosarchaea group</taxon>
        <taxon>Halobacteria</taxon>
        <taxon>Halobacteriales</taxon>
        <taxon>Haloferacaceae</taxon>
        <taxon>Haloferax</taxon>
    </lineage>
</organism>
<dbReference type="OrthoDB" id="282430at2157"/>
<protein>
    <submittedName>
        <fullName evidence="3">Uncharacterized protein</fullName>
    </submittedName>
</protein>
<name>A0A1H7I4I8_HALLR</name>
<feature type="transmembrane region" description="Helical" evidence="2">
    <location>
        <begin position="149"/>
        <end position="167"/>
    </location>
</feature>
<keyword evidence="2" id="KW-1133">Transmembrane helix</keyword>
<evidence type="ECO:0000256" key="1">
    <source>
        <dbReference type="SAM" id="MobiDB-lite"/>
    </source>
</evidence>
<sequence length="193" mass="20101">MSSESLSVELNEERPHDLSVAPSFSADGPFEIELDNLGQAIHVHLNIDDELSQVARLSGGNHYVDGGQTLGVEVFVTPNDEPVTGKLKIVTGYGSETAYVDVTINPAPETRQVDVDDTLSKPTQKEAEPSVSEGLSDVFPDVDPSSIPLFLLGVFALALAVGIATVFDSFAITLGAGVVVGGVIVALGISVLG</sequence>